<evidence type="ECO:0000313" key="1">
    <source>
        <dbReference type="EMBL" id="KAI0034444.1"/>
    </source>
</evidence>
<accession>A0ACB8QRH6</accession>
<name>A0ACB8QRH6_9AGAM</name>
<proteinExistence type="predicted"/>
<evidence type="ECO:0000313" key="2">
    <source>
        <dbReference type="Proteomes" id="UP000814128"/>
    </source>
</evidence>
<reference evidence="1" key="2">
    <citation type="journal article" date="2022" name="New Phytol.">
        <title>Evolutionary transition to the ectomycorrhizal habit in the genomes of a hyperdiverse lineage of mushroom-forming fungi.</title>
        <authorList>
            <person name="Looney B."/>
            <person name="Miyauchi S."/>
            <person name="Morin E."/>
            <person name="Drula E."/>
            <person name="Courty P.E."/>
            <person name="Kohler A."/>
            <person name="Kuo A."/>
            <person name="LaButti K."/>
            <person name="Pangilinan J."/>
            <person name="Lipzen A."/>
            <person name="Riley R."/>
            <person name="Andreopoulos W."/>
            <person name="He G."/>
            <person name="Johnson J."/>
            <person name="Nolan M."/>
            <person name="Tritt A."/>
            <person name="Barry K.W."/>
            <person name="Grigoriev I.V."/>
            <person name="Nagy L.G."/>
            <person name="Hibbett D."/>
            <person name="Henrissat B."/>
            <person name="Matheny P.B."/>
            <person name="Labbe J."/>
            <person name="Martin F.M."/>
        </authorList>
    </citation>
    <scope>NUCLEOTIDE SEQUENCE</scope>
    <source>
        <strain evidence="1">EC-137</strain>
    </source>
</reference>
<organism evidence="1 2">
    <name type="scientific">Vararia minispora EC-137</name>
    <dbReference type="NCBI Taxonomy" id="1314806"/>
    <lineage>
        <taxon>Eukaryota</taxon>
        <taxon>Fungi</taxon>
        <taxon>Dikarya</taxon>
        <taxon>Basidiomycota</taxon>
        <taxon>Agaricomycotina</taxon>
        <taxon>Agaricomycetes</taxon>
        <taxon>Russulales</taxon>
        <taxon>Lachnocladiaceae</taxon>
        <taxon>Vararia</taxon>
    </lineage>
</organism>
<dbReference type="Proteomes" id="UP000814128">
    <property type="component" value="Unassembled WGS sequence"/>
</dbReference>
<gene>
    <name evidence="1" type="ORF">K488DRAFT_77200</name>
</gene>
<comment type="caution">
    <text evidence="1">The sequence shown here is derived from an EMBL/GenBank/DDBJ whole genome shotgun (WGS) entry which is preliminary data.</text>
</comment>
<keyword evidence="2" id="KW-1185">Reference proteome</keyword>
<sequence length="315" mass="34154">MWGGCNAQFASLNDLVGHVNLIHLRPVTFPQDRSPVPVADSSLSCRWDNCNNYPSMQSIPGSSSSTSLEAAIGVLSEHLFHDHLGVQVPPYPPQSAPIGNSISSPPEVAPSLTSASSTASIGTPESASVSEETENAACRWRGCGLAFGSTEELTLHITTAHVGAGKAHYECYWDGCLRNGDKGFSSKQKICRHLQSHTGHRPFQCKLCKQNFSEAATLQQHMRRHTQEKPYVCDVPGCGKAFAIAGALTIHKRTHNGDKPFKCTYCGRAFSESSNLSKHLRTHTGVRPYACTAQGCGKTFSRPDQLTRHASVHKK</sequence>
<dbReference type="EMBL" id="MU273500">
    <property type="protein sequence ID" value="KAI0034444.1"/>
    <property type="molecule type" value="Genomic_DNA"/>
</dbReference>
<protein>
    <submittedName>
        <fullName evidence="1">Uncharacterized protein</fullName>
    </submittedName>
</protein>
<reference evidence="1" key="1">
    <citation type="submission" date="2021-02" db="EMBL/GenBank/DDBJ databases">
        <authorList>
            <consortium name="DOE Joint Genome Institute"/>
            <person name="Ahrendt S."/>
            <person name="Looney B.P."/>
            <person name="Miyauchi S."/>
            <person name="Morin E."/>
            <person name="Drula E."/>
            <person name="Courty P.E."/>
            <person name="Chicoki N."/>
            <person name="Fauchery L."/>
            <person name="Kohler A."/>
            <person name="Kuo A."/>
            <person name="Labutti K."/>
            <person name="Pangilinan J."/>
            <person name="Lipzen A."/>
            <person name="Riley R."/>
            <person name="Andreopoulos W."/>
            <person name="He G."/>
            <person name="Johnson J."/>
            <person name="Barry K.W."/>
            <person name="Grigoriev I.V."/>
            <person name="Nagy L."/>
            <person name="Hibbett D."/>
            <person name="Henrissat B."/>
            <person name="Matheny P.B."/>
            <person name="Labbe J."/>
            <person name="Martin F."/>
        </authorList>
    </citation>
    <scope>NUCLEOTIDE SEQUENCE</scope>
    <source>
        <strain evidence="1">EC-137</strain>
    </source>
</reference>